<feature type="compositionally biased region" description="Acidic residues" evidence="1">
    <location>
        <begin position="501"/>
        <end position="513"/>
    </location>
</feature>
<dbReference type="AlphaFoldDB" id="A0AA39UW74"/>
<feature type="signal peptide" evidence="2">
    <location>
        <begin position="1"/>
        <end position="27"/>
    </location>
</feature>
<accession>A0AA39UW74</accession>
<keyword evidence="2" id="KW-0732">Signal</keyword>
<reference evidence="3" key="1">
    <citation type="submission" date="2023-06" db="EMBL/GenBank/DDBJ databases">
        <authorList>
            <consortium name="Lawrence Berkeley National Laboratory"/>
            <person name="Ahrendt S."/>
            <person name="Sahu N."/>
            <person name="Indic B."/>
            <person name="Wong-Bajracharya J."/>
            <person name="Merenyi Z."/>
            <person name="Ke H.-M."/>
            <person name="Monk M."/>
            <person name="Kocsube S."/>
            <person name="Drula E."/>
            <person name="Lipzen A."/>
            <person name="Balint B."/>
            <person name="Henrissat B."/>
            <person name="Andreopoulos B."/>
            <person name="Martin F.M."/>
            <person name="Harder C.B."/>
            <person name="Rigling D."/>
            <person name="Ford K.L."/>
            <person name="Foster G.D."/>
            <person name="Pangilinan J."/>
            <person name="Papanicolaou A."/>
            <person name="Barry K."/>
            <person name="LaButti K."/>
            <person name="Viragh M."/>
            <person name="Koriabine M."/>
            <person name="Yan M."/>
            <person name="Riley R."/>
            <person name="Champramary S."/>
            <person name="Plett K.L."/>
            <person name="Tsai I.J."/>
            <person name="Slot J."/>
            <person name="Sipos G."/>
            <person name="Plett J."/>
            <person name="Nagy L.G."/>
            <person name="Grigoriev I.V."/>
        </authorList>
    </citation>
    <scope>NUCLEOTIDE SEQUENCE</scope>
    <source>
        <strain evidence="3">HWK02</strain>
    </source>
</reference>
<evidence type="ECO:0000256" key="1">
    <source>
        <dbReference type="SAM" id="MobiDB-lite"/>
    </source>
</evidence>
<proteinExistence type="predicted"/>
<feature type="region of interest" description="Disordered" evidence="1">
    <location>
        <begin position="271"/>
        <end position="337"/>
    </location>
</feature>
<sequence length="513" mass="56850">MARASMVGIKAGLLCFTFSLPTQPAYSLLSFTYFPTLLFPLPMAPSFDATCPITKALRELQFCLDHEAESSDSSMHTAGWVRTAYVAWRRLDLAWQSEEGDFMDEEAWFGLSDQLWLLLAGLDVNLVGNSYKEFEYLAVEAEKTGFNVPSLPGLEEANTNSPVNPGAGNSLVLPPVPTGDEPIPRSPTPAVSTAEGKLPLFPLPPSREPHGDSPPSGSEFELEGTLSFPASAHADRLKTLRVISTDRFREKYGLQKLPSANTLRKRVHALSPGVEFPSSPKRRRLDKDKKDKKNKKSKKVKETEPEVSSVTPPPPRKRGRPRTVRPEKPVFKRKGGLGEPIPPYASEVAEPRLQPIGLLVPNKDFGDYVGCNGFYFARPLGELVGHLMQEACDACHRAGVQCRTIRSKSAKCFRCSFMKHPCVVFREDNHTNTVEQVFDPSTSLADAIHHDLQVILDQAISAINPESGSVKRSFLKQQARALHELSELIDEGMRLSREVDDKDEDGEEESEVE</sequence>
<feature type="chain" id="PRO_5041396070" description="Zn(2)-C6 fungal-type domain-containing protein" evidence="2">
    <location>
        <begin position="28"/>
        <end position="513"/>
    </location>
</feature>
<name>A0AA39UW74_9AGAR</name>
<organism evidence="3 4">
    <name type="scientific">Armillaria luteobubalina</name>
    <dbReference type="NCBI Taxonomy" id="153913"/>
    <lineage>
        <taxon>Eukaryota</taxon>
        <taxon>Fungi</taxon>
        <taxon>Dikarya</taxon>
        <taxon>Basidiomycota</taxon>
        <taxon>Agaricomycotina</taxon>
        <taxon>Agaricomycetes</taxon>
        <taxon>Agaricomycetidae</taxon>
        <taxon>Agaricales</taxon>
        <taxon>Marasmiineae</taxon>
        <taxon>Physalacriaceae</taxon>
        <taxon>Armillaria</taxon>
    </lineage>
</organism>
<dbReference type="Proteomes" id="UP001175228">
    <property type="component" value="Unassembled WGS sequence"/>
</dbReference>
<protein>
    <recommendedName>
        <fullName evidence="5">Zn(2)-C6 fungal-type domain-containing protein</fullName>
    </recommendedName>
</protein>
<gene>
    <name evidence="3" type="ORF">EDD18DRAFT_1349038</name>
</gene>
<feature type="region of interest" description="Disordered" evidence="1">
    <location>
        <begin position="152"/>
        <end position="222"/>
    </location>
</feature>
<keyword evidence="4" id="KW-1185">Reference proteome</keyword>
<evidence type="ECO:0000256" key="2">
    <source>
        <dbReference type="SAM" id="SignalP"/>
    </source>
</evidence>
<evidence type="ECO:0000313" key="3">
    <source>
        <dbReference type="EMBL" id="KAK0500189.1"/>
    </source>
</evidence>
<comment type="caution">
    <text evidence="3">The sequence shown here is derived from an EMBL/GenBank/DDBJ whole genome shotgun (WGS) entry which is preliminary data.</text>
</comment>
<dbReference type="EMBL" id="JAUEPU010000008">
    <property type="protein sequence ID" value="KAK0500189.1"/>
    <property type="molecule type" value="Genomic_DNA"/>
</dbReference>
<feature type="region of interest" description="Disordered" evidence="1">
    <location>
        <begin position="493"/>
        <end position="513"/>
    </location>
</feature>
<evidence type="ECO:0000313" key="4">
    <source>
        <dbReference type="Proteomes" id="UP001175228"/>
    </source>
</evidence>
<evidence type="ECO:0008006" key="5">
    <source>
        <dbReference type="Google" id="ProtNLM"/>
    </source>
</evidence>